<proteinExistence type="predicted"/>
<evidence type="ECO:0000259" key="1">
    <source>
        <dbReference type="Pfam" id="PF16804"/>
    </source>
</evidence>
<dbReference type="Proteomes" id="UP001198182">
    <property type="component" value="Unassembled WGS sequence"/>
</dbReference>
<dbReference type="InterPro" id="IPR031837">
    <property type="entry name" value="DUF5071"/>
</dbReference>
<dbReference type="Gene3D" id="1.25.40.750">
    <property type="entry name" value="Domain of unknown function DUF5071"/>
    <property type="match status" value="1"/>
</dbReference>
<evidence type="ECO:0000313" key="3">
    <source>
        <dbReference type="Proteomes" id="UP001198182"/>
    </source>
</evidence>
<reference evidence="2" key="1">
    <citation type="submission" date="2021-10" db="EMBL/GenBank/DDBJ databases">
        <title>Anaerobic single-cell dispensing facilitates the cultivation of human gut bacteria.</title>
        <authorList>
            <person name="Afrizal A."/>
        </authorList>
    </citation>
    <scope>NUCLEOTIDE SEQUENCE</scope>
    <source>
        <strain evidence="2">CLA-AA-H215</strain>
    </source>
</reference>
<gene>
    <name evidence="2" type="ORF">LKD81_11985</name>
</gene>
<protein>
    <submittedName>
        <fullName evidence="2">DUF5071 domain-containing protein</fullName>
    </submittedName>
</protein>
<dbReference type="InterPro" id="IPR038692">
    <property type="entry name" value="Cthe_2751_sf"/>
</dbReference>
<dbReference type="AlphaFoldDB" id="A0AAE3ECA5"/>
<dbReference type="EMBL" id="JAJEQR010000036">
    <property type="protein sequence ID" value="MCC2231708.1"/>
    <property type="molecule type" value="Genomic_DNA"/>
</dbReference>
<comment type="caution">
    <text evidence="2">The sequence shown here is derived from an EMBL/GenBank/DDBJ whole genome shotgun (WGS) entry which is preliminary data.</text>
</comment>
<organism evidence="2 3">
    <name type="scientific">Hominifimenecus microfluidus</name>
    <dbReference type="NCBI Taxonomy" id="2885348"/>
    <lineage>
        <taxon>Bacteria</taxon>
        <taxon>Bacillati</taxon>
        <taxon>Bacillota</taxon>
        <taxon>Clostridia</taxon>
        <taxon>Lachnospirales</taxon>
        <taxon>Lachnospiraceae</taxon>
        <taxon>Hominifimenecus</taxon>
    </lineage>
</organism>
<accession>A0AAE3ECA5</accession>
<dbReference type="Pfam" id="PF16804">
    <property type="entry name" value="DUF5071"/>
    <property type="match status" value="1"/>
</dbReference>
<feature type="domain" description="DUF5071" evidence="1">
    <location>
        <begin position="53"/>
        <end position="94"/>
    </location>
</feature>
<evidence type="ECO:0000313" key="2">
    <source>
        <dbReference type="EMBL" id="MCC2231708.1"/>
    </source>
</evidence>
<name>A0AAE3ECA5_9FIRM</name>
<keyword evidence="3" id="KW-1185">Reference proteome</keyword>
<sequence length="128" mass="14826">MVDIDYVMELMDWNNSIEDQKKGVELARNIKCLNAFLQPGAPYGKSVWENCAKVLAERTNKELVSCLHGMLEWLQDMNWPGAFCILERLKSLKKIPEFQCWYDTCMKCAKALGDEAWISNLEMLKEES</sequence>
<dbReference type="RefSeq" id="WP_308454226.1">
    <property type="nucleotide sequence ID" value="NZ_JAJEQR010000036.1"/>
</dbReference>